<dbReference type="GO" id="GO:0035243">
    <property type="term" value="F:protein-arginine omega-N symmetric methyltransferase activity"/>
    <property type="evidence" value="ECO:0007669"/>
    <property type="project" value="TreeGrafter"/>
</dbReference>
<proteinExistence type="predicted"/>
<gene>
    <name evidence="5" type="ORF">GALL_98370</name>
</gene>
<protein>
    <submittedName>
        <fullName evidence="5">Uncharacterized protein</fullName>
    </submittedName>
</protein>
<dbReference type="Pfam" id="PF02636">
    <property type="entry name" value="Methyltransf_28"/>
    <property type="match status" value="1"/>
</dbReference>
<keyword evidence="4" id="KW-0496">Mitochondrion</keyword>
<evidence type="ECO:0000256" key="3">
    <source>
        <dbReference type="ARBA" id="ARBA00022679"/>
    </source>
</evidence>
<keyword evidence="3" id="KW-0808">Transferase</keyword>
<accession>A0A1J5T759</accession>
<dbReference type="GO" id="GO:0005739">
    <property type="term" value="C:mitochondrion"/>
    <property type="evidence" value="ECO:0007669"/>
    <property type="project" value="UniProtKB-SubCell"/>
</dbReference>
<comment type="subcellular location">
    <subcellularLocation>
        <location evidence="1">Mitochondrion</location>
    </subcellularLocation>
</comment>
<dbReference type="SUPFAM" id="SSF53335">
    <property type="entry name" value="S-adenosyl-L-methionine-dependent methyltransferases"/>
    <property type="match status" value="1"/>
</dbReference>
<dbReference type="PANTHER" id="PTHR12049">
    <property type="entry name" value="PROTEIN ARGININE METHYLTRANSFERASE NDUFAF7, MITOCHONDRIAL"/>
    <property type="match status" value="1"/>
</dbReference>
<sequence length="353" mass="37557">MSPLAALLAQRIRDSGPIPVEEFMAQALGHPQYGYYRTRDPLGAAGDFITAPEISQMFGELIGLWCAVVWQSLGEPRRILLAEAGPGRGTLMADALRAAAQLPAFRAAIEPHLLETSPALRACQARRLSDAAPVWHQDLDSLPADAPLLFIANEFFDALPIRQFVRRGGGWRERRVALNGEAFAFADGPAASPEAPPAAEGEIFEHSPAAAAFAARLGRRLAAQGGAALIIDYGHGETAVGETLQAVRRHAYAPVLEAPGEADLTAHVDFAALAAAAAPAQALPLATQGRFLRRLGIELRAERLARARPEQADSIQRACQRLIDAAEMGTLFKVLALTSPSLPLPPGFAPDDA</sequence>
<dbReference type="InterPro" id="IPR003788">
    <property type="entry name" value="NDUFAF7"/>
</dbReference>
<dbReference type="InterPro" id="IPR038375">
    <property type="entry name" value="NDUFAF7_sf"/>
</dbReference>
<keyword evidence="2" id="KW-0489">Methyltransferase</keyword>
<dbReference type="PANTHER" id="PTHR12049:SF7">
    <property type="entry name" value="PROTEIN ARGININE METHYLTRANSFERASE NDUFAF7, MITOCHONDRIAL"/>
    <property type="match status" value="1"/>
</dbReference>
<evidence type="ECO:0000256" key="1">
    <source>
        <dbReference type="ARBA" id="ARBA00004173"/>
    </source>
</evidence>
<dbReference type="InterPro" id="IPR029063">
    <property type="entry name" value="SAM-dependent_MTases_sf"/>
</dbReference>
<organism evidence="5">
    <name type="scientific">mine drainage metagenome</name>
    <dbReference type="NCBI Taxonomy" id="410659"/>
    <lineage>
        <taxon>unclassified sequences</taxon>
        <taxon>metagenomes</taxon>
        <taxon>ecological metagenomes</taxon>
    </lineage>
</organism>
<comment type="caution">
    <text evidence="5">The sequence shown here is derived from an EMBL/GenBank/DDBJ whole genome shotgun (WGS) entry which is preliminary data.</text>
</comment>
<dbReference type="AlphaFoldDB" id="A0A1J5T759"/>
<name>A0A1J5T759_9ZZZZ</name>
<dbReference type="GO" id="GO:0032259">
    <property type="term" value="P:methylation"/>
    <property type="evidence" value="ECO:0007669"/>
    <property type="project" value="UniProtKB-KW"/>
</dbReference>
<evidence type="ECO:0000256" key="4">
    <source>
        <dbReference type="ARBA" id="ARBA00023128"/>
    </source>
</evidence>
<evidence type="ECO:0000256" key="2">
    <source>
        <dbReference type="ARBA" id="ARBA00022603"/>
    </source>
</evidence>
<dbReference type="Gene3D" id="3.40.50.12710">
    <property type="match status" value="1"/>
</dbReference>
<dbReference type="EMBL" id="MLJW01000034">
    <property type="protein sequence ID" value="OIR07974.1"/>
    <property type="molecule type" value="Genomic_DNA"/>
</dbReference>
<reference evidence="5" key="1">
    <citation type="submission" date="2016-10" db="EMBL/GenBank/DDBJ databases">
        <title>Sequence of Gallionella enrichment culture.</title>
        <authorList>
            <person name="Poehlein A."/>
            <person name="Muehling M."/>
            <person name="Daniel R."/>
        </authorList>
    </citation>
    <scope>NUCLEOTIDE SEQUENCE</scope>
</reference>
<evidence type="ECO:0000313" key="5">
    <source>
        <dbReference type="EMBL" id="OIR07974.1"/>
    </source>
</evidence>